<sequence>MSSIAPSGIIPTLYTYNESGNSYKVRLLASLLNIKLELRELDFLNVEHQSPEFLAINPRGAVPTLVAGEHTFTDSAAILTYLAGTHPSPGSTSIPSIFWSSDVIEQAKIVDWLAFAASWVQYGVCTARAIFSFKDIYSGESTEQSLKEAKIRGHKSLKILDLQLSKEKWLTLGRPTIADISVFVYVALAPMGDISLEEYVNVRRWIEDIKKLEGFIPIEGLDDPLYRRKD</sequence>
<dbReference type="SFLD" id="SFLDG00358">
    <property type="entry name" value="Main_(cytGST)"/>
    <property type="match status" value="1"/>
</dbReference>
<accession>A0A7C8MAZ6</accession>
<dbReference type="InterPro" id="IPR040079">
    <property type="entry name" value="Glutathione_S-Trfase"/>
</dbReference>
<dbReference type="InterPro" id="IPR004046">
    <property type="entry name" value="GST_C"/>
</dbReference>
<reference evidence="4 5" key="1">
    <citation type="submission" date="2020-01" db="EMBL/GenBank/DDBJ databases">
        <authorList>
            <consortium name="DOE Joint Genome Institute"/>
            <person name="Haridas S."/>
            <person name="Albert R."/>
            <person name="Binder M."/>
            <person name="Bloem J."/>
            <person name="Labutti K."/>
            <person name="Salamov A."/>
            <person name="Andreopoulos B."/>
            <person name="Baker S.E."/>
            <person name="Barry K."/>
            <person name="Bills G."/>
            <person name="Bluhm B.H."/>
            <person name="Cannon C."/>
            <person name="Castanera R."/>
            <person name="Culley D.E."/>
            <person name="Daum C."/>
            <person name="Ezra D."/>
            <person name="Gonzalez J.B."/>
            <person name="Henrissat B."/>
            <person name="Kuo A."/>
            <person name="Liang C."/>
            <person name="Lipzen A."/>
            <person name="Lutzoni F."/>
            <person name="Magnuson J."/>
            <person name="Mondo S."/>
            <person name="Nolan M."/>
            <person name="Ohm R."/>
            <person name="Pangilinan J."/>
            <person name="Park H.-J.H."/>
            <person name="Ramirez L."/>
            <person name="Alfaro M."/>
            <person name="Sun H."/>
            <person name="Tritt A."/>
            <person name="Yoshinaga Y."/>
            <person name="Zwiers L.-H.L."/>
            <person name="Turgeon B.G."/>
            <person name="Goodwin S.B."/>
            <person name="Spatafora J.W."/>
            <person name="Crous P.W."/>
            <person name="Grigoriev I.V."/>
        </authorList>
    </citation>
    <scope>NUCLEOTIDE SEQUENCE [LARGE SCALE GENOMIC DNA]</scope>
    <source>
        <strain evidence="4 5">CBS 611.86</strain>
    </source>
</reference>
<gene>
    <name evidence="4" type="ORF">BDV95DRAFT_484321</name>
</gene>
<evidence type="ECO:0000256" key="1">
    <source>
        <dbReference type="ARBA" id="ARBA00007409"/>
    </source>
</evidence>
<dbReference type="InterPro" id="IPR036249">
    <property type="entry name" value="Thioredoxin-like_sf"/>
</dbReference>
<dbReference type="SUPFAM" id="SSF47616">
    <property type="entry name" value="GST C-terminal domain-like"/>
    <property type="match status" value="1"/>
</dbReference>
<dbReference type="PROSITE" id="PS50405">
    <property type="entry name" value="GST_CTER"/>
    <property type="match status" value="1"/>
</dbReference>
<evidence type="ECO:0000313" key="5">
    <source>
        <dbReference type="Proteomes" id="UP000481861"/>
    </source>
</evidence>
<comment type="similarity">
    <text evidence="1">Belongs to the GST superfamily.</text>
</comment>
<dbReference type="Gene3D" id="3.40.30.10">
    <property type="entry name" value="Glutaredoxin"/>
    <property type="match status" value="1"/>
</dbReference>
<feature type="domain" description="GST N-terminal" evidence="2">
    <location>
        <begin position="9"/>
        <end position="90"/>
    </location>
</feature>
<dbReference type="Pfam" id="PF00043">
    <property type="entry name" value="GST_C"/>
    <property type="match status" value="1"/>
</dbReference>
<dbReference type="InterPro" id="IPR010987">
    <property type="entry name" value="Glutathione-S-Trfase_C-like"/>
</dbReference>
<dbReference type="EMBL" id="JAADJZ010000004">
    <property type="protein sequence ID" value="KAF2875840.1"/>
    <property type="molecule type" value="Genomic_DNA"/>
</dbReference>
<dbReference type="PROSITE" id="PS50404">
    <property type="entry name" value="GST_NTER"/>
    <property type="match status" value="1"/>
</dbReference>
<dbReference type="SFLD" id="SFLDS00019">
    <property type="entry name" value="Glutathione_Transferase_(cytos"/>
    <property type="match status" value="1"/>
</dbReference>
<name>A0A7C8MAZ6_9PLEO</name>
<dbReference type="InterPro" id="IPR036282">
    <property type="entry name" value="Glutathione-S-Trfase_C_sf"/>
</dbReference>
<dbReference type="SUPFAM" id="SSF52833">
    <property type="entry name" value="Thioredoxin-like"/>
    <property type="match status" value="1"/>
</dbReference>
<dbReference type="PANTHER" id="PTHR44051">
    <property type="entry name" value="GLUTATHIONE S-TRANSFERASE-RELATED"/>
    <property type="match status" value="1"/>
</dbReference>
<dbReference type="CDD" id="cd03056">
    <property type="entry name" value="GST_N_4"/>
    <property type="match status" value="1"/>
</dbReference>
<evidence type="ECO:0000259" key="3">
    <source>
        <dbReference type="PROSITE" id="PS50405"/>
    </source>
</evidence>
<dbReference type="Proteomes" id="UP000481861">
    <property type="component" value="Unassembled WGS sequence"/>
</dbReference>
<evidence type="ECO:0000313" key="4">
    <source>
        <dbReference type="EMBL" id="KAF2875840.1"/>
    </source>
</evidence>
<dbReference type="Gene3D" id="1.20.1050.10">
    <property type="match status" value="1"/>
</dbReference>
<protein>
    <submittedName>
        <fullName evidence="4">Thioredoxin-like protein</fullName>
    </submittedName>
</protein>
<proteinExistence type="inferred from homology"/>
<evidence type="ECO:0000259" key="2">
    <source>
        <dbReference type="PROSITE" id="PS50404"/>
    </source>
</evidence>
<dbReference type="PANTHER" id="PTHR44051:SF2">
    <property type="entry name" value="HYPOTHETICAL GLUTATHIONE S-TRANSFERASE LIKE PROTEIN"/>
    <property type="match status" value="1"/>
</dbReference>
<organism evidence="4 5">
    <name type="scientific">Massariosphaeria phaeospora</name>
    <dbReference type="NCBI Taxonomy" id="100035"/>
    <lineage>
        <taxon>Eukaryota</taxon>
        <taxon>Fungi</taxon>
        <taxon>Dikarya</taxon>
        <taxon>Ascomycota</taxon>
        <taxon>Pezizomycotina</taxon>
        <taxon>Dothideomycetes</taxon>
        <taxon>Pleosporomycetidae</taxon>
        <taxon>Pleosporales</taxon>
        <taxon>Pleosporales incertae sedis</taxon>
        <taxon>Massariosphaeria</taxon>
    </lineage>
</organism>
<comment type="caution">
    <text evidence="4">The sequence shown here is derived from an EMBL/GenBank/DDBJ whole genome shotgun (WGS) entry which is preliminary data.</text>
</comment>
<dbReference type="Pfam" id="PF13417">
    <property type="entry name" value="GST_N_3"/>
    <property type="match status" value="1"/>
</dbReference>
<dbReference type="InterPro" id="IPR004045">
    <property type="entry name" value="Glutathione_S-Trfase_N"/>
</dbReference>
<dbReference type="AlphaFoldDB" id="A0A7C8MAZ6"/>
<dbReference type="OrthoDB" id="422574at2759"/>
<keyword evidence="5" id="KW-1185">Reference proteome</keyword>
<feature type="domain" description="GST C-terminal" evidence="3">
    <location>
        <begin position="102"/>
        <end position="230"/>
    </location>
</feature>